<accession>A0A1B9Y1L5</accession>
<dbReference type="Proteomes" id="UP000093186">
    <property type="component" value="Unassembled WGS sequence"/>
</dbReference>
<evidence type="ECO:0000313" key="2">
    <source>
        <dbReference type="Proteomes" id="UP000093186"/>
    </source>
</evidence>
<organism evidence="1 2">
    <name type="scientific">Tenacibaculum soleae</name>
    <dbReference type="NCBI Taxonomy" id="447689"/>
    <lineage>
        <taxon>Bacteria</taxon>
        <taxon>Pseudomonadati</taxon>
        <taxon>Bacteroidota</taxon>
        <taxon>Flavobacteriia</taxon>
        <taxon>Flavobacteriales</taxon>
        <taxon>Flavobacteriaceae</taxon>
        <taxon>Tenacibaculum</taxon>
    </lineage>
</organism>
<dbReference type="EMBL" id="MAKX01000001">
    <property type="protein sequence ID" value="OCK43601.1"/>
    <property type="molecule type" value="Genomic_DNA"/>
</dbReference>
<protein>
    <submittedName>
        <fullName evidence="1">Uncharacterized protein</fullName>
    </submittedName>
</protein>
<gene>
    <name evidence="1" type="ORF">BA195_02555</name>
</gene>
<proteinExistence type="predicted"/>
<reference evidence="1 2" key="1">
    <citation type="submission" date="2016-06" db="EMBL/GenBank/DDBJ databases">
        <title>Draft Genome Sequence of Tenacibaculum soleae UCD-KL19.</title>
        <authorList>
            <person name="Eisen J.A."/>
            <person name="Coil D.A."/>
            <person name="Lujan K.M."/>
        </authorList>
    </citation>
    <scope>NUCLEOTIDE SEQUENCE [LARGE SCALE GENOMIC DNA]</scope>
    <source>
        <strain evidence="1 2">UCD-KL19</strain>
    </source>
</reference>
<dbReference type="OrthoDB" id="1191306at2"/>
<sequence>MSYNAIDLTNYNFEDTFINFINKYQDIYTKKVLQNATAPPGVQKTTSEKRDIKAILEDFFFSPKYDNLLDAIGFGNTKIIEN</sequence>
<comment type="caution">
    <text evidence="1">The sequence shown here is derived from an EMBL/GenBank/DDBJ whole genome shotgun (WGS) entry which is preliminary data.</text>
</comment>
<dbReference type="RefSeq" id="WP_068702123.1">
    <property type="nucleotide sequence ID" value="NZ_JAUOSW010000001.1"/>
</dbReference>
<keyword evidence="2" id="KW-1185">Reference proteome</keyword>
<name>A0A1B9Y1L5_9FLAO</name>
<evidence type="ECO:0000313" key="1">
    <source>
        <dbReference type="EMBL" id="OCK43601.1"/>
    </source>
</evidence>
<dbReference type="AlphaFoldDB" id="A0A1B9Y1L5"/>
<dbReference type="STRING" id="447689.BA195_02555"/>